<dbReference type="OrthoDB" id="9803649at2"/>
<dbReference type="Gene3D" id="1.10.3210.10">
    <property type="entry name" value="Hypothetical protein af1432"/>
    <property type="match status" value="1"/>
</dbReference>
<dbReference type="InterPro" id="IPR052340">
    <property type="entry name" value="RNase_Y/CdgJ"/>
</dbReference>
<dbReference type="SMART" id="SM00471">
    <property type="entry name" value="HDc"/>
    <property type="match status" value="1"/>
</dbReference>
<evidence type="ECO:0000313" key="2">
    <source>
        <dbReference type="EMBL" id="SDK32102.1"/>
    </source>
</evidence>
<organism evidence="2 3">
    <name type="scientific">Maridesulfovibrio ferrireducens</name>
    <dbReference type="NCBI Taxonomy" id="246191"/>
    <lineage>
        <taxon>Bacteria</taxon>
        <taxon>Pseudomonadati</taxon>
        <taxon>Thermodesulfobacteriota</taxon>
        <taxon>Desulfovibrionia</taxon>
        <taxon>Desulfovibrionales</taxon>
        <taxon>Desulfovibrionaceae</taxon>
        <taxon>Maridesulfovibrio</taxon>
    </lineage>
</organism>
<dbReference type="PANTHER" id="PTHR33525">
    <property type="match status" value="1"/>
</dbReference>
<dbReference type="SUPFAM" id="SSF109604">
    <property type="entry name" value="HD-domain/PDEase-like"/>
    <property type="match status" value="1"/>
</dbReference>
<keyword evidence="3" id="KW-1185">Reference proteome</keyword>
<evidence type="ECO:0000259" key="1">
    <source>
        <dbReference type="PROSITE" id="PS51833"/>
    </source>
</evidence>
<dbReference type="EMBL" id="FNGA01000001">
    <property type="protein sequence ID" value="SDK32102.1"/>
    <property type="molecule type" value="Genomic_DNA"/>
</dbReference>
<sequence>MTQDTTIPEHTLQAATALMEDRFAHADKNKPVLNTLFELGVAQVARDLAEHPELYKESPPLPMPTERFEPVDPISLMHSDIKLPSLPQVFLEMRQVINDPASSATDVARVISQDTALSAFLLRMVNSAFYSFPSQIDTISRAVAVIGTKQLSTLALGTSVMDMFKGIPTNILDLELFWRHSFACGIIASQLAKMFKNGSPEKCFVAGLLHDIGRPVFMMALPDRAIAATAISRNKKALMFKAERVVAGFDHAELGGMLLRKWNLPFSLVTAVLYHHNPAKAVKTPEALYVYFANIIAKTLGIGGSGDFFIQDVKNQRWEENGLTPEKIRELNSGLAPILDDAFAILTTMKS</sequence>
<dbReference type="PANTHER" id="PTHR33525:SF3">
    <property type="entry name" value="RIBONUCLEASE Y"/>
    <property type="match status" value="1"/>
</dbReference>
<dbReference type="InterPro" id="IPR003607">
    <property type="entry name" value="HD/PDEase_dom"/>
</dbReference>
<name>A0A1G9AXX7_9BACT</name>
<evidence type="ECO:0000313" key="3">
    <source>
        <dbReference type="Proteomes" id="UP000199053"/>
    </source>
</evidence>
<accession>A0A1G9AXX7</accession>
<dbReference type="Pfam" id="PF08668">
    <property type="entry name" value="HDOD"/>
    <property type="match status" value="1"/>
</dbReference>
<dbReference type="AlphaFoldDB" id="A0A1G9AXX7"/>
<feature type="domain" description="HDOD" evidence="1">
    <location>
        <begin position="83"/>
        <end position="278"/>
    </location>
</feature>
<proteinExistence type="predicted"/>
<protein>
    <submittedName>
        <fullName evidence="2">HD-like signal output (HDOD) domain, no enzymatic activity</fullName>
    </submittedName>
</protein>
<dbReference type="Proteomes" id="UP000199053">
    <property type="component" value="Unassembled WGS sequence"/>
</dbReference>
<dbReference type="STRING" id="246191.SAMN05660337_0070"/>
<dbReference type="RefSeq" id="WP_092157163.1">
    <property type="nucleotide sequence ID" value="NZ_FNGA01000001.1"/>
</dbReference>
<reference evidence="3" key="1">
    <citation type="submission" date="2016-10" db="EMBL/GenBank/DDBJ databases">
        <authorList>
            <person name="Varghese N."/>
            <person name="Submissions S."/>
        </authorList>
    </citation>
    <scope>NUCLEOTIDE SEQUENCE [LARGE SCALE GENOMIC DNA]</scope>
    <source>
        <strain evidence="3">DSM 16995</strain>
    </source>
</reference>
<gene>
    <name evidence="2" type="ORF">SAMN05660337_0070</name>
</gene>
<dbReference type="InterPro" id="IPR013976">
    <property type="entry name" value="HDOD"/>
</dbReference>
<dbReference type="PROSITE" id="PS51833">
    <property type="entry name" value="HDOD"/>
    <property type="match status" value="1"/>
</dbReference>
<dbReference type="CDD" id="cd00077">
    <property type="entry name" value="HDc"/>
    <property type="match status" value="1"/>
</dbReference>